<dbReference type="NCBIfam" id="TIGR01655">
    <property type="entry name" value="yxeA_fam"/>
    <property type="match status" value="1"/>
</dbReference>
<comment type="caution">
    <text evidence="1">The sequence shown here is derived from an EMBL/GenBank/DDBJ whole genome shotgun (WGS) entry which is preliminary data.</text>
</comment>
<dbReference type="RefSeq" id="WP_380701747.1">
    <property type="nucleotide sequence ID" value="NZ_JBHSAP010000007.1"/>
</dbReference>
<dbReference type="Gene3D" id="2.40.50.480">
    <property type="match status" value="1"/>
</dbReference>
<organism evidence="1 2">
    <name type="scientific">Salinithrix halophila</name>
    <dbReference type="NCBI Taxonomy" id="1485204"/>
    <lineage>
        <taxon>Bacteria</taxon>
        <taxon>Bacillati</taxon>
        <taxon>Bacillota</taxon>
        <taxon>Bacilli</taxon>
        <taxon>Bacillales</taxon>
        <taxon>Thermoactinomycetaceae</taxon>
        <taxon>Salinithrix</taxon>
    </lineage>
</organism>
<dbReference type="SUPFAM" id="SSF159121">
    <property type="entry name" value="BC4932-like"/>
    <property type="match status" value="1"/>
</dbReference>
<evidence type="ECO:0000313" key="1">
    <source>
        <dbReference type="EMBL" id="MFC4075632.1"/>
    </source>
</evidence>
<proteinExistence type="predicted"/>
<reference evidence="2" key="1">
    <citation type="journal article" date="2019" name="Int. J. Syst. Evol. Microbiol.">
        <title>The Global Catalogue of Microorganisms (GCM) 10K type strain sequencing project: providing services to taxonomists for standard genome sequencing and annotation.</title>
        <authorList>
            <consortium name="The Broad Institute Genomics Platform"/>
            <consortium name="The Broad Institute Genome Sequencing Center for Infectious Disease"/>
            <person name="Wu L."/>
            <person name="Ma J."/>
        </authorList>
    </citation>
    <scope>NUCLEOTIDE SEQUENCE [LARGE SCALE GENOMIC DNA]</scope>
    <source>
        <strain evidence="2">IBRC-M 10813</strain>
    </source>
</reference>
<dbReference type="InterPro" id="IPR036166">
    <property type="entry name" value="YxeA-like_sf"/>
</dbReference>
<dbReference type="InterPro" id="IPR006542">
    <property type="entry name" value="DUF1093"/>
</dbReference>
<name>A0ABV8J9T8_9BACL</name>
<protein>
    <submittedName>
        <fullName evidence="1">YxeA family protein</fullName>
    </submittedName>
</protein>
<dbReference type="PANTHER" id="PTHR36433:SF2">
    <property type="entry name" value="YXEA FAMILY PROTEIN"/>
    <property type="match status" value="1"/>
</dbReference>
<gene>
    <name evidence="1" type="ORF">ACFOUO_02290</name>
</gene>
<dbReference type="PANTHER" id="PTHR36433">
    <property type="entry name" value="HYPOTHETICAL CYTOSOLIC PROTEIN"/>
    <property type="match status" value="1"/>
</dbReference>
<keyword evidence="2" id="KW-1185">Reference proteome</keyword>
<dbReference type="Proteomes" id="UP001595843">
    <property type="component" value="Unassembled WGS sequence"/>
</dbReference>
<evidence type="ECO:0000313" key="2">
    <source>
        <dbReference type="Proteomes" id="UP001595843"/>
    </source>
</evidence>
<sequence length="132" mass="15520">MKNYFWIMLTVLIVLITSPFYLGGNPIDLVKDQVERIIADEYYVLIDRDGKKVKGIETPEDKEVWNREYTLKAYDEEGKEKEVNFYGYKNLRKGAYLRLSIISGDVQRYEEVKENQVPLEATEKLKTLTSKE</sequence>
<accession>A0ABV8J9T8</accession>
<dbReference type="EMBL" id="JBHSAP010000007">
    <property type="protein sequence ID" value="MFC4075632.1"/>
    <property type="molecule type" value="Genomic_DNA"/>
</dbReference>
<dbReference type="Pfam" id="PF06486">
    <property type="entry name" value="DUF1093"/>
    <property type="match status" value="1"/>
</dbReference>